<feature type="signal peptide" evidence="1">
    <location>
        <begin position="1"/>
        <end position="19"/>
    </location>
</feature>
<dbReference type="EMBL" id="CH933809">
    <property type="protein sequence ID" value="KRG05578.1"/>
    <property type="molecule type" value="Genomic_DNA"/>
</dbReference>
<gene>
    <name evidence="2" type="primary">Dmoj\GI26622</name>
    <name evidence="2" type="ORF">Dmoj_GI26622</name>
</gene>
<sequence length="78" mass="8907">MKFINIYLFTLCFIMGSLCWINAAPYYHSASVRRFEGNFFGEGVLRPGSDTGEGIFSELDAPNHSPPNVNQYNRYSYN</sequence>
<accession>A0A0Q9XIB1</accession>
<dbReference type="Proteomes" id="UP000009192">
    <property type="component" value="Unassembled WGS sequence"/>
</dbReference>
<dbReference type="AlphaFoldDB" id="A0A0Q9XIB1"/>
<keyword evidence="3" id="KW-1185">Reference proteome</keyword>
<proteinExistence type="predicted"/>
<name>A0A0Q9XIB1_DROMO</name>
<organism evidence="2 3">
    <name type="scientific">Drosophila mojavensis</name>
    <name type="common">Fruit fly</name>
    <dbReference type="NCBI Taxonomy" id="7230"/>
    <lineage>
        <taxon>Eukaryota</taxon>
        <taxon>Metazoa</taxon>
        <taxon>Ecdysozoa</taxon>
        <taxon>Arthropoda</taxon>
        <taxon>Hexapoda</taxon>
        <taxon>Insecta</taxon>
        <taxon>Pterygota</taxon>
        <taxon>Neoptera</taxon>
        <taxon>Endopterygota</taxon>
        <taxon>Diptera</taxon>
        <taxon>Brachycera</taxon>
        <taxon>Muscomorpha</taxon>
        <taxon>Ephydroidea</taxon>
        <taxon>Drosophilidae</taxon>
        <taxon>Drosophila</taxon>
    </lineage>
</organism>
<dbReference type="InParanoid" id="A0A0Q9XIB1"/>
<evidence type="ECO:0000313" key="2">
    <source>
        <dbReference type="EMBL" id="KRG05578.1"/>
    </source>
</evidence>
<keyword evidence="1" id="KW-0732">Signal</keyword>
<protein>
    <submittedName>
        <fullName evidence="2">Uncharacterized protein</fullName>
    </submittedName>
</protein>
<evidence type="ECO:0000256" key="1">
    <source>
        <dbReference type="SAM" id="SignalP"/>
    </source>
</evidence>
<feature type="chain" id="PRO_5006387976" evidence="1">
    <location>
        <begin position="20"/>
        <end position="78"/>
    </location>
</feature>
<reference evidence="2 3" key="1">
    <citation type="journal article" date="2007" name="Nature">
        <title>Evolution of genes and genomes on the Drosophila phylogeny.</title>
        <authorList>
            <consortium name="Drosophila 12 Genomes Consortium"/>
            <person name="Clark A.G."/>
            <person name="Eisen M.B."/>
            <person name="Smith D.R."/>
            <person name="Bergman C.M."/>
            <person name="Oliver B."/>
            <person name="Markow T.A."/>
            <person name="Kaufman T.C."/>
            <person name="Kellis M."/>
            <person name="Gelbart W."/>
            <person name="Iyer V.N."/>
            <person name="Pollard D.A."/>
            <person name="Sackton T.B."/>
            <person name="Larracuente A.M."/>
            <person name="Singh N.D."/>
            <person name="Abad J.P."/>
            <person name="Abt D.N."/>
            <person name="Adryan B."/>
            <person name="Aguade M."/>
            <person name="Akashi H."/>
            <person name="Anderson W.W."/>
            <person name="Aquadro C.F."/>
            <person name="Ardell D.H."/>
            <person name="Arguello R."/>
            <person name="Artieri C.G."/>
            <person name="Barbash D.A."/>
            <person name="Barker D."/>
            <person name="Barsanti P."/>
            <person name="Batterham P."/>
            <person name="Batzoglou S."/>
            <person name="Begun D."/>
            <person name="Bhutkar A."/>
            <person name="Blanco E."/>
            <person name="Bosak S.A."/>
            <person name="Bradley R.K."/>
            <person name="Brand A.D."/>
            <person name="Brent M.R."/>
            <person name="Brooks A.N."/>
            <person name="Brown R.H."/>
            <person name="Butlin R.K."/>
            <person name="Caggese C."/>
            <person name="Calvi B.R."/>
            <person name="Bernardo de Carvalho A."/>
            <person name="Caspi A."/>
            <person name="Castrezana S."/>
            <person name="Celniker S.E."/>
            <person name="Chang J.L."/>
            <person name="Chapple C."/>
            <person name="Chatterji S."/>
            <person name="Chinwalla A."/>
            <person name="Civetta A."/>
            <person name="Clifton S.W."/>
            <person name="Comeron J.M."/>
            <person name="Costello J.C."/>
            <person name="Coyne J.A."/>
            <person name="Daub J."/>
            <person name="David R.G."/>
            <person name="Delcher A.L."/>
            <person name="Delehaunty K."/>
            <person name="Do C.B."/>
            <person name="Ebling H."/>
            <person name="Edwards K."/>
            <person name="Eickbush T."/>
            <person name="Evans J.D."/>
            <person name="Filipski A."/>
            <person name="Findeiss S."/>
            <person name="Freyhult E."/>
            <person name="Fulton L."/>
            <person name="Fulton R."/>
            <person name="Garcia A.C."/>
            <person name="Gardiner A."/>
            <person name="Garfield D.A."/>
            <person name="Garvin B.E."/>
            <person name="Gibson G."/>
            <person name="Gilbert D."/>
            <person name="Gnerre S."/>
            <person name="Godfrey J."/>
            <person name="Good R."/>
            <person name="Gotea V."/>
            <person name="Gravely B."/>
            <person name="Greenberg A.J."/>
            <person name="Griffiths-Jones S."/>
            <person name="Gross S."/>
            <person name="Guigo R."/>
            <person name="Gustafson E.A."/>
            <person name="Haerty W."/>
            <person name="Hahn M.W."/>
            <person name="Halligan D.L."/>
            <person name="Halpern A.L."/>
            <person name="Halter G.M."/>
            <person name="Han M.V."/>
            <person name="Heger A."/>
            <person name="Hillier L."/>
            <person name="Hinrichs A.S."/>
            <person name="Holmes I."/>
            <person name="Hoskins R.A."/>
            <person name="Hubisz M.J."/>
            <person name="Hultmark D."/>
            <person name="Huntley M.A."/>
            <person name="Jaffe D.B."/>
            <person name="Jagadeeshan S."/>
            <person name="Jeck W.R."/>
            <person name="Johnson J."/>
            <person name="Jones C.D."/>
            <person name="Jordan W.C."/>
            <person name="Karpen G.H."/>
            <person name="Kataoka E."/>
            <person name="Keightley P.D."/>
            <person name="Kheradpour P."/>
            <person name="Kirkness E.F."/>
            <person name="Koerich L.B."/>
            <person name="Kristiansen K."/>
            <person name="Kudrna D."/>
            <person name="Kulathinal R.J."/>
            <person name="Kumar S."/>
            <person name="Kwok R."/>
            <person name="Lander E."/>
            <person name="Langley C.H."/>
            <person name="Lapoint R."/>
            <person name="Lazzaro B.P."/>
            <person name="Lee S.J."/>
            <person name="Levesque L."/>
            <person name="Li R."/>
            <person name="Lin C.F."/>
            <person name="Lin M.F."/>
            <person name="Lindblad-Toh K."/>
            <person name="Llopart A."/>
            <person name="Long M."/>
            <person name="Low L."/>
            <person name="Lozovsky E."/>
            <person name="Lu J."/>
            <person name="Luo M."/>
            <person name="Machado C.A."/>
            <person name="Makalowski W."/>
            <person name="Marzo M."/>
            <person name="Matsuda M."/>
            <person name="Matzkin L."/>
            <person name="McAllister B."/>
            <person name="McBride C.S."/>
            <person name="McKernan B."/>
            <person name="McKernan K."/>
            <person name="Mendez-Lago M."/>
            <person name="Minx P."/>
            <person name="Mollenhauer M.U."/>
            <person name="Montooth K."/>
            <person name="Mount S.M."/>
            <person name="Mu X."/>
            <person name="Myers E."/>
            <person name="Negre B."/>
            <person name="Newfeld S."/>
            <person name="Nielsen R."/>
            <person name="Noor M.A."/>
            <person name="O'Grady P."/>
            <person name="Pachter L."/>
            <person name="Papaceit M."/>
            <person name="Parisi M.J."/>
            <person name="Parisi M."/>
            <person name="Parts L."/>
            <person name="Pedersen J.S."/>
            <person name="Pesole G."/>
            <person name="Phillippy A.M."/>
            <person name="Ponting C.P."/>
            <person name="Pop M."/>
            <person name="Porcelli D."/>
            <person name="Powell J.R."/>
            <person name="Prohaska S."/>
            <person name="Pruitt K."/>
            <person name="Puig M."/>
            <person name="Quesneville H."/>
            <person name="Ram K.R."/>
            <person name="Rand D."/>
            <person name="Rasmussen M.D."/>
            <person name="Reed L.K."/>
            <person name="Reenan R."/>
            <person name="Reily A."/>
            <person name="Remington K.A."/>
            <person name="Rieger T.T."/>
            <person name="Ritchie M.G."/>
            <person name="Robin C."/>
            <person name="Rogers Y.H."/>
            <person name="Rohde C."/>
            <person name="Rozas J."/>
            <person name="Rubenfield M.J."/>
            <person name="Ruiz A."/>
            <person name="Russo S."/>
            <person name="Salzberg S.L."/>
            <person name="Sanchez-Gracia A."/>
            <person name="Saranga D.J."/>
            <person name="Sato H."/>
            <person name="Schaeffer S.W."/>
            <person name="Schatz M.C."/>
            <person name="Schlenke T."/>
            <person name="Schwartz R."/>
            <person name="Segarra C."/>
            <person name="Singh R.S."/>
            <person name="Sirot L."/>
            <person name="Sirota M."/>
            <person name="Sisneros N.B."/>
            <person name="Smith C.D."/>
            <person name="Smith T.F."/>
            <person name="Spieth J."/>
            <person name="Stage D.E."/>
            <person name="Stark A."/>
            <person name="Stephan W."/>
            <person name="Strausberg R.L."/>
            <person name="Strempel S."/>
            <person name="Sturgill D."/>
            <person name="Sutton G."/>
            <person name="Sutton G.G."/>
            <person name="Tao W."/>
            <person name="Teichmann S."/>
            <person name="Tobari Y.N."/>
            <person name="Tomimura Y."/>
            <person name="Tsolas J.M."/>
            <person name="Valente V.L."/>
            <person name="Venter E."/>
            <person name="Venter J.C."/>
            <person name="Vicario S."/>
            <person name="Vieira F.G."/>
            <person name="Vilella A.J."/>
            <person name="Villasante A."/>
            <person name="Walenz B."/>
            <person name="Wang J."/>
            <person name="Wasserman M."/>
            <person name="Watts T."/>
            <person name="Wilson D."/>
            <person name="Wilson R.K."/>
            <person name="Wing R.A."/>
            <person name="Wolfner M.F."/>
            <person name="Wong A."/>
            <person name="Wong G.K."/>
            <person name="Wu C.I."/>
            <person name="Wu G."/>
            <person name="Yamamoto D."/>
            <person name="Yang H.P."/>
            <person name="Yang S.P."/>
            <person name="Yorke J.A."/>
            <person name="Yoshida K."/>
            <person name="Zdobnov E."/>
            <person name="Zhang P."/>
            <person name="Zhang Y."/>
            <person name="Zimin A.V."/>
            <person name="Baldwin J."/>
            <person name="Abdouelleil A."/>
            <person name="Abdulkadir J."/>
            <person name="Abebe A."/>
            <person name="Abera B."/>
            <person name="Abreu J."/>
            <person name="Acer S.C."/>
            <person name="Aftuck L."/>
            <person name="Alexander A."/>
            <person name="An P."/>
            <person name="Anderson E."/>
            <person name="Anderson S."/>
            <person name="Arachi H."/>
            <person name="Azer M."/>
            <person name="Bachantsang P."/>
            <person name="Barry A."/>
            <person name="Bayul T."/>
            <person name="Berlin A."/>
            <person name="Bessette D."/>
            <person name="Bloom T."/>
            <person name="Blye J."/>
            <person name="Boguslavskiy L."/>
            <person name="Bonnet C."/>
            <person name="Boukhgalter B."/>
            <person name="Bourzgui I."/>
            <person name="Brown A."/>
            <person name="Cahill P."/>
            <person name="Channer S."/>
            <person name="Cheshatsang Y."/>
            <person name="Chuda L."/>
            <person name="Citroen M."/>
            <person name="Collymore A."/>
            <person name="Cooke P."/>
            <person name="Costello M."/>
            <person name="D'Aco K."/>
            <person name="Daza R."/>
            <person name="De Haan G."/>
            <person name="DeGray S."/>
            <person name="DeMaso C."/>
            <person name="Dhargay N."/>
            <person name="Dooley K."/>
            <person name="Dooley E."/>
            <person name="Doricent M."/>
            <person name="Dorje P."/>
            <person name="Dorjee K."/>
            <person name="Dupes A."/>
            <person name="Elong R."/>
            <person name="Falk J."/>
            <person name="Farina A."/>
            <person name="Faro S."/>
            <person name="Ferguson D."/>
            <person name="Fisher S."/>
            <person name="Foley C.D."/>
            <person name="Franke A."/>
            <person name="Friedrich D."/>
            <person name="Gadbois L."/>
            <person name="Gearin G."/>
            <person name="Gearin C.R."/>
            <person name="Giannoukos G."/>
            <person name="Goode T."/>
            <person name="Graham J."/>
            <person name="Grandbois E."/>
            <person name="Grewal S."/>
            <person name="Gyaltsen K."/>
            <person name="Hafez N."/>
            <person name="Hagos B."/>
            <person name="Hall J."/>
            <person name="Henson C."/>
            <person name="Hollinger A."/>
            <person name="Honan T."/>
            <person name="Huard M.D."/>
            <person name="Hughes L."/>
            <person name="Hurhula B."/>
            <person name="Husby M.E."/>
            <person name="Kamat A."/>
            <person name="Kanga B."/>
            <person name="Kashin S."/>
            <person name="Khazanovich D."/>
            <person name="Kisner P."/>
            <person name="Lance K."/>
            <person name="Lara M."/>
            <person name="Lee W."/>
            <person name="Lennon N."/>
            <person name="Letendre F."/>
            <person name="LeVine R."/>
            <person name="Lipovsky A."/>
            <person name="Liu X."/>
            <person name="Liu J."/>
            <person name="Liu S."/>
            <person name="Lokyitsang T."/>
            <person name="Lokyitsang Y."/>
            <person name="Lubonja R."/>
            <person name="Lui A."/>
            <person name="MacDonald P."/>
            <person name="Magnisalis V."/>
            <person name="Maru K."/>
            <person name="Matthews C."/>
            <person name="McCusker W."/>
            <person name="McDonough S."/>
            <person name="Mehta T."/>
            <person name="Meldrim J."/>
            <person name="Meneus L."/>
            <person name="Mihai O."/>
            <person name="Mihalev A."/>
            <person name="Mihova T."/>
            <person name="Mittelman R."/>
            <person name="Mlenga V."/>
            <person name="Montmayeur A."/>
            <person name="Mulrain L."/>
            <person name="Navidi A."/>
            <person name="Naylor J."/>
            <person name="Negash T."/>
            <person name="Nguyen T."/>
            <person name="Nguyen N."/>
            <person name="Nicol R."/>
            <person name="Norbu C."/>
            <person name="Norbu N."/>
            <person name="Novod N."/>
            <person name="O'Neill B."/>
            <person name="Osman S."/>
            <person name="Markiewicz E."/>
            <person name="Oyono O.L."/>
            <person name="Patti C."/>
            <person name="Phunkhang P."/>
            <person name="Pierre F."/>
            <person name="Priest M."/>
            <person name="Raghuraman S."/>
            <person name="Rege F."/>
            <person name="Reyes R."/>
            <person name="Rise C."/>
            <person name="Rogov P."/>
            <person name="Ross K."/>
            <person name="Ryan E."/>
            <person name="Settipalli S."/>
            <person name="Shea T."/>
            <person name="Sherpa N."/>
            <person name="Shi L."/>
            <person name="Shih D."/>
            <person name="Sparrow T."/>
            <person name="Spaulding J."/>
            <person name="Stalker J."/>
            <person name="Stange-Thomann N."/>
            <person name="Stavropoulos S."/>
            <person name="Stone C."/>
            <person name="Strader C."/>
            <person name="Tesfaye S."/>
            <person name="Thomson T."/>
            <person name="Thoulutsang Y."/>
            <person name="Thoulutsang D."/>
            <person name="Topham K."/>
            <person name="Topping I."/>
            <person name="Tsamla T."/>
            <person name="Vassiliev H."/>
            <person name="Vo A."/>
            <person name="Wangchuk T."/>
            <person name="Wangdi T."/>
            <person name="Weiand M."/>
            <person name="Wilkinson J."/>
            <person name="Wilson A."/>
            <person name="Yadav S."/>
            <person name="Young G."/>
            <person name="Yu Q."/>
            <person name="Zembek L."/>
            <person name="Zhong D."/>
            <person name="Zimmer A."/>
            <person name="Zwirko Z."/>
            <person name="Jaffe D.B."/>
            <person name="Alvarez P."/>
            <person name="Brockman W."/>
            <person name="Butler J."/>
            <person name="Chin C."/>
            <person name="Gnerre S."/>
            <person name="Grabherr M."/>
            <person name="Kleber M."/>
            <person name="Mauceli E."/>
            <person name="MacCallum I."/>
        </authorList>
    </citation>
    <scope>NUCLEOTIDE SEQUENCE [LARGE SCALE GENOMIC DNA]</scope>
    <source>
        <strain evidence="3">Tucson 15081-1352.22</strain>
    </source>
</reference>
<evidence type="ECO:0000313" key="3">
    <source>
        <dbReference type="Proteomes" id="UP000009192"/>
    </source>
</evidence>
<dbReference type="KEGG" id="dmo:Dmoj_GI26622"/>